<dbReference type="InterPro" id="IPR014747">
    <property type="entry name" value="Bac_photo_RC_H_C"/>
</dbReference>
<dbReference type="RefSeq" id="WP_168151429.1">
    <property type="nucleotide sequence ID" value="NZ_JAAWVT010000002.1"/>
</dbReference>
<evidence type="ECO:0000313" key="2">
    <source>
        <dbReference type="Proteomes" id="UP000746595"/>
    </source>
</evidence>
<evidence type="ECO:0008006" key="3">
    <source>
        <dbReference type="Google" id="ProtNLM"/>
    </source>
</evidence>
<dbReference type="Gene3D" id="3.90.50.10">
    <property type="entry name" value="Photosynthetic Reaction Center, subunit H, domain 2"/>
    <property type="match status" value="1"/>
</dbReference>
<sequence>MIGHDDLNALLKAKSSVYGPQREKVGTLGNILVDLGSGKADFATIHLGLFGSAESLVWLKGAVITDGHLQVRYSKDVIRHAPNIDPTSALTELDKDSLAAYYSAMDPGTSA</sequence>
<dbReference type="Proteomes" id="UP000746595">
    <property type="component" value="Unassembled WGS sequence"/>
</dbReference>
<protein>
    <recommendedName>
        <fullName evidence="3">PRC-barrel domain containing protein</fullName>
    </recommendedName>
</protein>
<keyword evidence="2" id="KW-1185">Reference proteome</keyword>
<organism evidence="1 2">
    <name type="scientific">Paeniglutamicibacter terrestris</name>
    <dbReference type="NCBI Taxonomy" id="2723403"/>
    <lineage>
        <taxon>Bacteria</taxon>
        <taxon>Bacillati</taxon>
        <taxon>Actinomycetota</taxon>
        <taxon>Actinomycetes</taxon>
        <taxon>Micrococcales</taxon>
        <taxon>Micrococcaceae</taxon>
        <taxon>Paeniglutamicibacter</taxon>
    </lineage>
</organism>
<gene>
    <name evidence="1" type="ORF">HED64_07565</name>
</gene>
<name>A0ABX1G4S1_9MICC</name>
<reference evidence="1 2" key="1">
    <citation type="submission" date="2020-04" db="EMBL/GenBank/DDBJ databases">
        <title>Paeniglutamicibacter sp. ANT13_2, a novel actinomycete isolated from sediment in Antarctica.</title>
        <authorList>
            <person name="Sakdapetsiri C."/>
            <person name="Pinyakong O."/>
        </authorList>
    </citation>
    <scope>NUCLEOTIDE SEQUENCE [LARGE SCALE GENOMIC DNA]</scope>
    <source>
        <strain evidence="1 2">ANT13_2</strain>
    </source>
</reference>
<dbReference type="EMBL" id="JAAWVT010000002">
    <property type="protein sequence ID" value="NKG20570.1"/>
    <property type="molecule type" value="Genomic_DNA"/>
</dbReference>
<accession>A0ABX1G4S1</accession>
<dbReference type="SUPFAM" id="SSF50346">
    <property type="entry name" value="PRC-barrel domain"/>
    <property type="match status" value="1"/>
</dbReference>
<proteinExistence type="predicted"/>
<evidence type="ECO:0000313" key="1">
    <source>
        <dbReference type="EMBL" id="NKG20570.1"/>
    </source>
</evidence>
<dbReference type="InterPro" id="IPR011033">
    <property type="entry name" value="PRC_barrel-like_sf"/>
</dbReference>
<comment type="caution">
    <text evidence="1">The sequence shown here is derived from an EMBL/GenBank/DDBJ whole genome shotgun (WGS) entry which is preliminary data.</text>
</comment>